<comment type="caution">
    <text evidence="2">The sequence shown here is derived from an EMBL/GenBank/DDBJ whole genome shotgun (WGS) entry which is preliminary data.</text>
</comment>
<gene>
    <name evidence="2" type="ORF">DJ017_09275</name>
</gene>
<organism evidence="2 3">
    <name type="scientific">Phenylobacterium soli</name>
    <dbReference type="NCBI Taxonomy" id="2170551"/>
    <lineage>
        <taxon>Bacteria</taxon>
        <taxon>Pseudomonadati</taxon>
        <taxon>Pseudomonadota</taxon>
        <taxon>Alphaproteobacteria</taxon>
        <taxon>Caulobacterales</taxon>
        <taxon>Caulobacteraceae</taxon>
        <taxon>Phenylobacterium</taxon>
    </lineage>
</organism>
<keyword evidence="1" id="KW-0472">Membrane</keyword>
<proteinExistence type="predicted"/>
<keyword evidence="1" id="KW-1133">Transmembrane helix</keyword>
<feature type="transmembrane region" description="Helical" evidence="1">
    <location>
        <begin position="78"/>
        <end position="96"/>
    </location>
</feature>
<protein>
    <submittedName>
        <fullName evidence="2">Uncharacterized protein</fullName>
    </submittedName>
</protein>
<name>A0A328AIU4_9CAUL</name>
<feature type="transmembrane region" description="Helical" evidence="1">
    <location>
        <begin position="29"/>
        <end position="47"/>
    </location>
</feature>
<dbReference type="AlphaFoldDB" id="A0A328AIU4"/>
<keyword evidence="1" id="KW-0812">Transmembrane</keyword>
<evidence type="ECO:0000256" key="1">
    <source>
        <dbReference type="SAM" id="Phobius"/>
    </source>
</evidence>
<keyword evidence="3" id="KW-1185">Reference proteome</keyword>
<feature type="transmembrane region" description="Helical" evidence="1">
    <location>
        <begin position="102"/>
        <end position="120"/>
    </location>
</feature>
<sequence length="133" mass="13915">MSQIYAQLDPTVRFETSYQAQRGVGASQMAAAALVVIWGVAALAFARQGLGSPMLRLSAAATAVSLIAFALTRRTSAVWTCLLVLDLAVLTGLAALPSLPRHPAIALAPVFALLTAVRGFRASLALQRLARAD</sequence>
<dbReference type="RefSeq" id="WP_111528451.1">
    <property type="nucleotide sequence ID" value="NZ_JBHRSG010000004.1"/>
</dbReference>
<reference evidence="3" key="1">
    <citation type="submission" date="2018-05" db="EMBL/GenBank/DDBJ databases">
        <authorList>
            <person name="Li X."/>
        </authorList>
    </citation>
    <scope>NUCLEOTIDE SEQUENCE [LARGE SCALE GENOMIC DNA]</scope>
    <source>
        <strain evidence="3">LX32</strain>
    </source>
</reference>
<feature type="transmembrane region" description="Helical" evidence="1">
    <location>
        <begin position="53"/>
        <end position="71"/>
    </location>
</feature>
<evidence type="ECO:0000313" key="2">
    <source>
        <dbReference type="EMBL" id="RAK54700.1"/>
    </source>
</evidence>
<dbReference type="Proteomes" id="UP000249254">
    <property type="component" value="Unassembled WGS sequence"/>
</dbReference>
<dbReference type="EMBL" id="QFYQ01000001">
    <property type="protein sequence ID" value="RAK54700.1"/>
    <property type="molecule type" value="Genomic_DNA"/>
</dbReference>
<accession>A0A328AIU4</accession>
<evidence type="ECO:0000313" key="3">
    <source>
        <dbReference type="Proteomes" id="UP000249254"/>
    </source>
</evidence>